<feature type="transmembrane region" description="Helical" evidence="1">
    <location>
        <begin position="53"/>
        <end position="83"/>
    </location>
</feature>
<feature type="transmembrane region" description="Helical" evidence="1">
    <location>
        <begin position="152"/>
        <end position="170"/>
    </location>
</feature>
<dbReference type="Proteomes" id="UP000051992">
    <property type="component" value="Unassembled WGS sequence"/>
</dbReference>
<accession>A0A0R2GZC2</accession>
<gene>
    <name evidence="2" type="ORF">IV50_GL001038</name>
</gene>
<proteinExistence type="predicted"/>
<feature type="transmembrane region" description="Helical" evidence="1">
    <location>
        <begin position="90"/>
        <end position="112"/>
    </location>
</feature>
<name>A0A0R2GZC2_WEIVI</name>
<evidence type="ECO:0000313" key="2">
    <source>
        <dbReference type="EMBL" id="KRN46065.1"/>
    </source>
</evidence>
<keyword evidence="1" id="KW-0472">Membrane</keyword>
<comment type="caution">
    <text evidence="2">The sequence shown here is derived from an EMBL/GenBank/DDBJ whole genome shotgun (WGS) entry which is preliminary data.</text>
</comment>
<dbReference type="OrthoDB" id="9789113at2"/>
<organism evidence="2 3">
    <name type="scientific">Weissella viridescens</name>
    <name type="common">Lactobacillus viridescens</name>
    <dbReference type="NCBI Taxonomy" id="1629"/>
    <lineage>
        <taxon>Bacteria</taxon>
        <taxon>Bacillati</taxon>
        <taxon>Bacillota</taxon>
        <taxon>Bacilli</taxon>
        <taxon>Lactobacillales</taxon>
        <taxon>Lactobacillaceae</taxon>
        <taxon>Weissella</taxon>
    </lineage>
</organism>
<protein>
    <submittedName>
        <fullName evidence="2">Uncharacterized protein</fullName>
    </submittedName>
</protein>
<keyword evidence="1" id="KW-0812">Transmembrane</keyword>
<keyword evidence="1" id="KW-1133">Transmembrane helix</keyword>
<keyword evidence="3" id="KW-1185">Reference proteome</keyword>
<feature type="transmembrane region" description="Helical" evidence="1">
    <location>
        <begin position="12"/>
        <end position="33"/>
    </location>
</feature>
<sequence>MLIRNYHAQRWLLALSSLSFIGLVWAVFSHVALLSVLDNLTAQLQLTMLPNWLHYFLSFIFFFSHSWGSCLVIFLLAFFLWGFKFKIPAFWLMTTSIISGILLHIVDFILPITNFNHAMQFPAFGIFWATLIYTFVASFVGPEIQSIWRRSTLHLVMLMMWCLVFLANLFQPDVQFSGVIAGWLFAIIVLELFEHFYVQYAPTLAKMNGFYGSWY</sequence>
<dbReference type="RefSeq" id="WP_057746061.1">
    <property type="nucleotide sequence ID" value="NZ_BJLU01000005.1"/>
</dbReference>
<feature type="transmembrane region" description="Helical" evidence="1">
    <location>
        <begin position="118"/>
        <end position="140"/>
    </location>
</feature>
<evidence type="ECO:0000313" key="3">
    <source>
        <dbReference type="Proteomes" id="UP000051992"/>
    </source>
</evidence>
<dbReference type="AlphaFoldDB" id="A0A0R2GZC2"/>
<dbReference type="EMBL" id="JQBM01000003">
    <property type="protein sequence ID" value="KRN46065.1"/>
    <property type="molecule type" value="Genomic_DNA"/>
</dbReference>
<dbReference type="PATRIC" id="fig|1629.5.peg.1045"/>
<evidence type="ECO:0000256" key="1">
    <source>
        <dbReference type="SAM" id="Phobius"/>
    </source>
</evidence>
<reference evidence="2 3" key="1">
    <citation type="journal article" date="2015" name="Genome Announc.">
        <title>Expanding the biotechnology potential of lactobacilli through comparative genomics of 213 strains and associated genera.</title>
        <authorList>
            <person name="Sun Z."/>
            <person name="Harris H.M."/>
            <person name="McCann A."/>
            <person name="Guo C."/>
            <person name="Argimon S."/>
            <person name="Zhang W."/>
            <person name="Yang X."/>
            <person name="Jeffery I.B."/>
            <person name="Cooney J.C."/>
            <person name="Kagawa T.F."/>
            <person name="Liu W."/>
            <person name="Song Y."/>
            <person name="Salvetti E."/>
            <person name="Wrobel A."/>
            <person name="Rasinkangas P."/>
            <person name="Parkhill J."/>
            <person name="Rea M.C."/>
            <person name="O'Sullivan O."/>
            <person name="Ritari J."/>
            <person name="Douillard F.P."/>
            <person name="Paul Ross R."/>
            <person name="Yang R."/>
            <person name="Briner A.E."/>
            <person name="Felis G.E."/>
            <person name="de Vos W.M."/>
            <person name="Barrangou R."/>
            <person name="Klaenhammer T.R."/>
            <person name="Caufield P.W."/>
            <person name="Cui Y."/>
            <person name="Zhang H."/>
            <person name="O'Toole P.W."/>
        </authorList>
    </citation>
    <scope>NUCLEOTIDE SEQUENCE [LARGE SCALE GENOMIC DNA]</scope>
    <source>
        <strain evidence="2 3">DSM 20410</strain>
    </source>
</reference>
<feature type="transmembrane region" description="Helical" evidence="1">
    <location>
        <begin position="176"/>
        <end position="198"/>
    </location>
</feature>